<reference evidence="2" key="1">
    <citation type="submission" date="2020-11" db="EMBL/GenBank/DDBJ databases">
        <authorList>
            <consortium name="DOE Joint Genome Institute"/>
            <person name="Ahrendt S."/>
            <person name="Riley R."/>
            <person name="Andreopoulos W."/>
            <person name="LaButti K."/>
            <person name="Pangilinan J."/>
            <person name="Ruiz-duenas F.J."/>
            <person name="Barrasa J.M."/>
            <person name="Sanchez-Garcia M."/>
            <person name="Camarero S."/>
            <person name="Miyauchi S."/>
            <person name="Serrano A."/>
            <person name="Linde D."/>
            <person name="Babiker R."/>
            <person name="Drula E."/>
            <person name="Ayuso-Fernandez I."/>
            <person name="Pacheco R."/>
            <person name="Padilla G."/>
            <person name="Ferreira P."/>
            <person name="Barriuso J."/>
            <person name="Kellner H."/>
            <person name="Castanera R."/>
            <person name="Alfaro M."/>
            <person name="Ramirez L."/>
            <person name="Pisabarro A.G."/>
            <person name="Kuo A."/>
            <person name="Tritt A."/>
            <person name="Lipzen A."/>
            <person name="He G."/>
            <person name="Yan M."/>
            <person name="Ng V."/>
            <person name="Cullen D."/>
            <person name="Martin F."/>
            <person name="Rosso M.-N."/>
            <person name="Henrissat B."/>
            <person name="Hibbett D."/>
            <person name="Martinez A.T."/>
            <person name="Grigoriev I.V."/>
        </authorList>
    </citation>
    <scope>NUCLEOTIDE SEQUENCE</scope>
    <source>
        <strain evidence="2">AH 44721</strain>
    </source>
</reference>
<evidence type="ECO:0000313" key="2">
    <source>
        <dbReference type="EMBL" id="KAF8902880.1"/>
    </source>
</evidence>
<dbReference type="OrthoDB" id="3057557at2759"/>
<keyword evidence="1" id="KW-0472">Membrane</keyword>
<dbReference type="Proteomes" id="UP000724874">
    <property type="component" value="Unassembled WGS sequence"/>
</dbReference>
<dbReference type="EMBL" id="JADNYJ010000033">
    <property type="protein sequence ID" value="KAF8902880.1"/>
    <property type="molecule type" value="Genomic_DNA"/>
</dbReference>
<feature type="transmembrane region" description="Helical" evidence="1">
    <location>
        <begin position="141"/>
        <end position="163"/>
    </location>
</feature>
<evidence type="ECO:0000256" key="1">
    <source>
        <dbReference type="SAM" id="Phobius"/>
    </source>
</evidence>
<feature type="transmembrane region" description="Helical" evidence="1">
    <location>
        <begin position="116"/>
        <end position="134"/>
    </location>
</feature>
<organism evidence="2 3">
    <name type="scientific">Gymnopilus junonius</name>
    <name type="common">Spectacular rustgill mushroom</name>
    <name type="synonym">Gymnopilus spectabilis subsp. junonius</name>
    <dbReference type="NCBI Taxonomy" id="109634"/>
    <lineage>
        <taxon>Eukaryota</taxon>
        <taxon>Fungi</taxon>
        <taxon>Dikarya</taxon>
        <taxon>Basidiomycota</taxon>
        <taxon>Agaricomycotina</taxon>
        <taxon>Agaricomycetes</taxon>
        <taxon>Agaricomycetidae</taxon>
        <taxon>Agaricales</taxon>
        <taxon>Agaricineae</taxon>
        <taxon>Hymenogastraceae</taxon>
        <taxon>Gymnopilus</taxon>
    </lineage>
</organism>
<proteinExistence type="predicted"/>
<dbReference type="AlphaFoldDB" id="A0A9P5NT46"/>
<protein>
    <submittedName>
        <fullName evidence="2">Uncharacterized protein</fullName>
    </submittedName>
</protein>
<evidence type="ECO:0000313" key="3">
    <source>
        <dbReference type="Proteomes" id="UP000724874"/>
    </source>
</evidence>
<comment type="caution">
    <text evidence="2">The sequence shown here is derived from an EMBL/GenBank/DDBJ whole genome shotgun (WGS) entry which is preliminary data.</text>
</comment>
<sequence>MMARRYTQQSNIRTSGLLRIYYVALFLPISHNKRPSTQHSEMAESSTPLLADENTSHIGPNDDEQNSPSHYFKAVLKVLGIAALVLSALTLALLIANQIILGSAPLSWSPWWTQKVSTGVIVLIVFSIIFAFFNTFFNLPFLINVVADIGFTTATIVKVVNFIDAFPNSSWCQTRYGYPDRTPIPPHPRCEHWKLVATILMAVIAGFIILLATIYVLRLLLRSVALYRSRFWKRPLALNFPTGEITFQISLRVLRQESGRPSATEGEAPHGPVYL</sequence>
<keyword evidence="3" id="KW-1185">Reference proteome</keyword>
<keyword evidence="1" id="KW-0812">Transmembrane</keyword>
<accession>A0A9P5NT46</accession>
<gene>
    <name evidence="2" type="ORF">CPB84DRAFT_1961370</name>
</gene>
<feature type="transmembrane region" description="Helical" evidence="1">
    <location>
        <begin position="195"/>
        <end position="221"/>
    </location>
</feature>
<name>A0A9P5NT46_GYMJU</name>
<keyword evidence="1" id="KW-1133">Transmembrane helix</keyword>
<feature type="transmembrane region" description="Helical" evidence="1">
    <location>
        <begin position="74"/>
        <end position="96"/>
    </location>
</feature>